<dbReference type="Proteomes" id="UP000296883">
    <property type="component" value="Chromosome"/>
</dbReference>
<feature type="compositionally biased region" description="Polar residues" evidence="1">
    <location>
        <begin position="65"/>
        <end position="75"/>
    </location>
</feature>
<reference evidence="2 4" key="2">
    <citation type="journal article" date="2020" name="Int. J. Syst. Evol. Microbiol.">
        <title>Vagococcus xieshaowenii sp. nov., isolated from snow finch (Montifringilla taczanowskii) cloacal content.</title>
        <authorList>
            <person name="Ge Y."/>
            <person name="Yang J."/>
            <person name="Lai X.H."/>
            <person name="Zhang G."/>
            <person name="Jin D."/>
            <person name="Lu S."/>
            <person name="Wang B."/>
            <person name="Huang Y."/>
            <person name="Huang Y."/>
            <person name="Ren Z."/>
            <person name="Zhang X."/>
            <person name="Xu J."/>
        </authorList>
    </citation>
    <scope>NUCLEOTIDE SEQUENCE [LARGE SCALE GENOMIC DNA]</scope>
    <source>
        <strain evidence="2">Personal::cf-49</strain>
        <strain evidence="4">personal::cf-49</strain>
    </source>
</reference>
<organism evidence="3 5">
    <name type="scientific">Vagococcus xieshaowenii</name>
    <dbReference type="NCBI Taxonomy" id="2562451"/>
    <lineage>
        <taxon>Bacteria</taxon>
        <taxon>Bacillati</taxon>
        <taxon>Bacillota</taxon>
        <taxon>Bacilli</taxon>
        <taxon>Lactobacillales</taxon>
        <taxon>Enterococcaceae</taxon>
        <taxon>Vagococcus</taxon>
    </lineage>
</organism>
<evidence type="ECO:0000313" key="4">
    <source>
        <dbReference type="Proteomes" id="UP000296883"/>
    </source>
</evidence>
<proteinExistence type="predicted"/>
<evidence type="ECO:0000313" key="3">
    <source>
        <dbReference type="EMBL" id="TFZ42863.1"/>
    </source>
</evidence>
<evidence type="ECO:0000313" key="2">
    <source>
        <dbReference type="EMBL" id="QCA28380.1"/>
    </source>
</evidence>
<dbReference type="AlphaFoldDB" id="A0AAJ5EGW6"/>
<dbReference type="EMBL" id="CP038865">
    <property type="protein sequence ID" value="QCA28380.1"/>
    <property type="molecule type" value="Genomic_DNA"/>
</dbReference>
<feature type="compositionally biased region" description="Basic and acidic residues" evidence="1">
    <location>
        <begin position="76"/>
        <end position="93"/>
    </location>
</feature>
<keyword evidence="4" id="KW-1185">Reference proteome</keyword>
<protein>
    <submittedName>
        <fullName evidence="3">Uncharacterized protein</fullName>
    </submittedName>
</protein>
<sequence length="316" mass="36523">MKESIDRKFFRFPAFSDKEGVKLATQPKREIFEKHEPVIITKYQQVVSNKIEELRHLDEIEELNEMNQVDEQQLEPTKEKNWQPKTAKKEKSSKGLAIKPNVANDQQDKKSKSQFASTYEPPISKRITQEPKSWLPEDVEERIDKHAALEEKLANTRFAEDKEKFVPKAIPQQMHGQDPTIEVEQKVALAKQLSKDKQSYLVLASDEDDALPELKNEELVDEQISPEMEDMALEVSYTEVEPIQRNKRTIPQLPKKDIIPEPKISAFSKKEDLETPVFKKKNGTEEVNRTRLDKSLSGIMSDEGKLTNSIYFDSDN</sequence>
<dbReference type="Proteomes" id="UP000297725">
    <property type="component" value="Unassembled WGS sequence"/>
</dbReference>
<accession>A0AAJ5EGW6</accession>
<feature type="region of interest" description="Disordered" evidence="1">
    <location>
        <begin position="65"/>
        <end position="136"/>
    </location>
</feature>
<evidence type="ECO:0000256" key="1">
    <source>
        <dbReference type="SAM" id="MobiDB-lite"/>
    </source>
</evidence>
<evidence type="ECO:0000313" key="5">
    <source>
        <dbReference type="Proteomes" id="UP000297725"/>
    </source>
</evidence>
<dbReference type="RefSeq" id="WP_135253745.1">
    <property type="nucleotide sequence ID" value="NZ_CP038865.1"/>
</dbReference>
<name>A0AAJ5EGW6_9ENTE</name>
<gene>
    <name evidence="3" type="ORF">E4031_02455</name>
    <name evidence="2" type="ORF">E4Z98_03285</name>
</gene>
<reference evidence="3 5" key="1">
    <citation type="submission" date="2019-03" db="EMBL/GenBank/DDBJ databases">
        <title>Vagococcus sp. was isolated fron gut of Carduelis flavirostris.</title>
        <authorList>
            <person name="Ge Y."/>
        </authorList>
    </citation>
    <scope>NUCLEOTIDE SEQUENCE [LARGE SCALE GENOMIC DNA]</scope>
    <source>
        <strain evidence="3 5">CF-210</strain>
    </source>
</reference>
<dbReference type="EMBL" id="SRHU01000008">
    <property type="protein sequence ID" value="TFZ42863.1"/>
    <property type="molecule type" value="Genomic_DNA"/>
</dbReference>